<feature type="non-terminal residue" evidence="1">
    <location>
        <position position="1"/>
    </location>
</feature>
<dbReference type="KEGG" id="gtt:GUITHDRAFT_122953"/>
<keyword evidence="3" id="KW-1185">Reference proteome</keyword>
<dbReference type="HOGENOM" id="CLU_2257148_0_0_1"/>
<dbReference type="EMBL" id="JH993515">
    <property type="protein sequence ID" value="EKX30832.1"/>
    <property type="molecule type" value="Genomic_DNA"/>
</dbReference>
<dbReference type="GeneID" id="17287553"/>
<sequence length="104" mass="12330">EKMRRETREAPVDYIERPRRMIDCHCHVIDVDLAHLEMQKQACVLMGMDVPPWLLSCSERLSDAKEQQAQDISQAVCTRTFLDAHRDYMLSRMSQRVEPRVLEW</sequence>
<dbReference type="AlphaFoldDB" id="L1I461"/>
<organism evidence="1">
    <name type="scientific">Guillardia theta (strain CCMP2712)</name>
    <name type="common">Cryptophyte</name>
    <dbReference type="NCBI Taxonomy" id="905079"/>
    <lineage>
        <taxon>Eukaryota</taxon>
        <taxon>Cryptophyceae</taxon>
        <taxon>Pyrenomonadales</taxon>
        <taxon>Geminigeraceae</taxon>
        <taxon>Guillardia</taxon>
    </lineage>
</organism>
<protein>
    <submittedName>
        <fullName evidence="1 2">Uncharacterized protein</fullName>
    </submittedName>
</protein>
<evidence type="ECO:0000313" key="3">
    <source>
        <dbReference type="Proteomes" id="UP000011087"/>
    </source>
</evidence>
<dbReference type="RefSeq" id="XP_005817812.1">
    <property type="nucleotide sequence ID" value="XM_005817755.1"/>
</dbReference>
<proteinExistence type="predicted"/>
<dbReference type="EnsemblProtists" id="EKX30832">
    <property type="protein sequence ID" value="EKX30832"/>
    <property type="gene ID" value="GUITHDRAFT_122953"/>
</dbReference>
<gene>
    <name evidence="1" type="ORF">GUITHDRAFT_122953</name>
</gene>
<reference evidence="2" key="3">
    <citation type="submission" date="2016-03" db="UniProtKB">
        <authorList>
            <consortium name="EnsemblProtists"/>
        </authorList>
    </citation>
    <scope>IDENTIFICATION</scope>
</reference>
<reference evidence="3" key="2">
    <citation type="submission" date="2012-11" db="EMBL/GenBank/DDBJ databases">
        <authorList>
            <person name="Kuo A."/>
            <person name="Curtis B.A."/>
            <person name="Tanifuji G."/>
            <person name="Burki F."/>
            <person name="Gruber A."/>
            <person name="Irimia M."/>
            <person name="Maruyama S."/>
            <person name="Arias M.C."/>
            <person name="Ball S.G."/>
            <person name="Gile G.H."/>
            <person name="Hirakawa Y."/>
            <person name="Hopkins J.F."/>
            <person name="Rensing S.A."/>
            <person name="Schmutz J."/>
            <person name="Symeonidi A."/>
            <person name="Elias M."/>
            <person name="Eveleigh R.J."/>
            <person name="Herman E.K."/>
            <person name="Klute M.J."/>
            <person name="Nakayama T."/>
            <person name="Obornik M."/>
            <person name="Reyes-Prieto A."/>
            <person name="Armbrust E.V."/>
            <person name="Aves S.J."/>
            <person name="Beiko R.G."/>
            <person name="Coutinho P."/>
            <person name="Dacks J.B."/>
            <person name="Durnford D.G."/>
            <person name="Fast N.M."/>
            <person name="Green B.R."/>
            <person name="Grisdale C."/>
            <person name="Hempe F."/>
            <person name="Henrissat B."/>
            <person name="Hoppner M.P."/>
            <person name="Ishida K.-I."/>
            <person name="Kim E."/>
            <person name="Koreny L."/>
            <person name="Kroth P.G."/>
            <person name="Liu Y."/>
            <person name="Malik S.-B."/>
            <person name="Maier U.G."/>
            <person name="McRose D."/>
            <person name="Mock T."/>
            <person name="Neilson J.A."/>
            <person name="Onodera N.T."/>
            <person name="Poole A.M."/>
            <person name="Pritham E.J."/>
            <person name="Richards T.A."/>
            <person name="Rocap G."/>
            <person name="Roy S.W."/>
            <person name="Sarai C."/>
            <person name="Schaack S."/>
            <person name="Shirato S."/>
            <person name="Slamovits C.H."/>
            <person name="Spencer D.F."/>
            <person name="Suzuki S."/>
            <person name="Worden A.Z."/>
            <person name="Zauner S."/>
            <person name="Barry K."/>
            <person name="Bell C."/>
            <person name="Bharti A.K."/>
            <person name="Crow J.A."/>
            <person name="Grimwood J."/>
            <person name="Kramer R."/>
            <person name="Lindquist E."/>
            <person name="Lucas S."/>
            <person name="Salamov A."/>
            <person name="McFadden G.I."/>
            <person name="Lane C.E."/>
            <person name="Keeling P.J."/>
            <person name="Gray M.W."/>
            <person name="Grigoriev I.V."/>
            <person name="Archibald J.M."/>
        </authorList>
    </citation>
    <scope>NUCLEOTIDE SEQUENCE</scope>
    <source>
        <strain evidence="3">CCMP2712</strain>
    </source>
</reference>
<dbReference type="Proteomes" id="UP000011087">
    <property type="component" value="Unassembled WGS sequence"/>
</dbReference>
<evidence type="ECO:0000313" key="1">
    <source>
        <dbReference type="EMBL" id="EKX30832.1"/>
    </source>
</evidence>
<name>L1I461_GUITC</name>
<accession>L1I461</accession>
<reference evidence="1 3" key="1">
    <citation type="journal article" date="2012" name="Nature">
        <title>Algal genomes reveal evolutionary mosaicism and the fate of nucleomorphs.</title>
        <authorList>
            <consortium name="DOE Joint Genome Institute"/>
            <person name="Curtis B.A."/>
            <person name="Tanifuji G."/>
            <person name="Burki F."/>
            <person name="Gruber A."/>
            <person name="Irimia M."/>
            <person name="Maruyama S."/>
            <person name="Arias M.C."/>
            <person name="Ball S.G."/>
            <person name="Gile G.H."/>
            <person name="Hirakawa Y."/>
            <person name="Hopkins J.F."/>
            <person name="Kuo A."/>
            <person name="Rensing S.A."/>
            <person name="Schmutz J."/>
            <person name="Symeonidi A."/>
            <person name="Elias M."/>
            <person name="Eveleigh R.J."/>
            <person name="Herman E.K."/>
            <person name="Klute M.J."/>
            <person name="Nakayama T."/>
            <person name="Obornik M."/>
            <person name="Reyes-Prieto A."/>
            <person name="Armbrust E.V."/>
            <person name="Aves S.J."/>
            <person name="Beiko R.G."/>
            <person name="Coutinho P."/>
            <person name="Dacks J.B."/>
            <person name="Durnford D.G."/>
            <person name="Fast N.M."/>
            <person name="Green B.R."/>
            <person name="Grisdale C.J."/>
            <person name="Hempel F."/>
            <person name="Henrissat B."/>
            <person name="Hoppner M.P."/>
            <person name="Ishida K."/>
            <person name="Kim E."/>
            <person name="Koreny L."/>
            <person name="Kroth P.G."/>
            <person name="Liu Y."/>
            <person name="Malik S.B."/>
            <person name="Maier U.G."/>
            <person name="McRose D."/>
            <person name="Mock T."/>
            <person name="Neilson J.A."/>
            <person name="Onodera N.T."/>
            <person name="Poole A.M."/>
            <person name="Pritham E.J."/>
            <person name="Richards T.A."/>
            <person name="Rocap G."/>
            <person name="Roy S.W."/>
            <person name="Sarai C."/>
            <person name="Schaack S."/>
            <person name="Shirato S."/>
            <person name="Slamovits C.H."/>
            <person name="Spencer D.F."/>
            <person name="Suzuki S."/>
            <person name="Worden A.Z."/>
            <person name="Zauner S."/>
            <person name="Barry K."/>
            <person name="Bell C."/>
            <person name="Bharti A.K."/>
            <person name="Crow J.A."/>
            <person name="Grimwood J."/>
            <person name="Kramer R."/>
            <person name="Lindquist E."/>
            <person name="Lucas S."/>
            <person name="Salamov A."/>
            <person name="McFadden G.I."/>
            <person name="Lane C.E."/>
            <person name="Keeling P.J."/>
            <person name="Gray M.W."/>
            <person name="Grigoriev I.V."/>
            <person name="Archibald J.M."/>
        </authorList>
    </citation>
    <scope>NUCLEOTIDE SEQUENCE</scope>
    <source>
        <strain evidence="1 3">CCMP2712</strain>
    </source>
</reference>
<dbReference type="PaxDb" id="55529-EKX30832"/>
<evidence type="ECO:0000313" key="2">
    <source>
        <dbReference type="EnsemblProtists" id="EKX30832"/>
    </source>
</evidence>